<evidence type="ECO:0000313" key="1">
    <source>
        <dbReference type="EMBL" id="KIK31928.1"/>
    </source>
</evidence>
<dbReference type="InParanoid" id="A0A0D0AIZ1"/>
<accession>A0A0D0AIZ1</accession>
<dbReference type="Proteomes" id="UP000054485">
    <property type="component" value="Unassembled WGS sequence"/>
</dbReference>
<keyword evidence="2" id="KW-1185">Reference proteome</keyword>
<dbReference type="AlphaFoldDB" id="A0A0D0AIZ1"/>
<protein>
    <submittedName>
        <fullName evidence="1">Uncharacterized protein</fullName>
    </submittedName>
</protein>
<dbReference type="HOGENOM" id="CLU_2575429_0_0_1"/>
<name>A0A0D0AIZ1_9AGAM</name>
<dbReference type="EMBL" id="KN836527">
    <property type="protein sequence ID" value="KIK31928.1"/>
    <property type="molecule type" value="Genomic_DNA"/>
</dbReference>
<dbReference type="OrthoDB" id="2686641at2759"/>
<proteinExistence type="predicted"/>
<sequence length="81" mass="9556">MGRPRLYKTKEQRAEAARRYRRKYYERNKEQITAAKQSLRKKGSKAVEPEIDIENVESEPVQLTKAATVCELLCMRVPRPY</sequence>
<organism evidence="1 2">
    <name type="scientific">Suillus luteus UH-Slu-Lm8-n1</name>
    <dbReference type="NCBI Taxonomy" id="930992"/>
    <lineage>
        <taxon>Eukaryota</taxon>
        <taxon>Fungi</taxon>
        <taxon>Dikarya</taxon>
        <taxon>Basidiomycota</taxon>
        <taxon>Agaricomycotina</taxon>
        <taxon>Agaricomycetes</taxon>
        <taxon>Agaricomycetidae</taxon>
        <taxon>Boletales</taxon>
        <taxon>Suillineae</taxon>
        <taxon>Suillaceae</taxon>
        <taxon>Suillus</taxon>
    </lineage>
</organism>
<reference evidence="2" key="2">
    <citation type="submission" date="2015-01" db="EMBL/GenBank/DDBJ databases">
        <title>Evolutionary Origins and Diversification of the Mycorrhizal Mutualists.</title>
        <authorList>
            <consortium name="DOE Joint Genome Institute"/>
            <consortium name="Mycorrhizal Genomics Consortium"/>
            <person name="Kohler A."/>
            <person name="Kuo A."/>
            <person name="Nagy L.G."/>
            <person name="Floudas D."/>
            <person name="Copeland A."/>
            <person name="Barry K.W."/>
            <person name="Cichocki N."/>
            <person name="Veneault-Fourrey C."/>
            <person name="LaButti K."/>
            <person name="Lindquist E.A."/>
            <person name="Lipzen A."/>
            <person name="Lundell T."/>
            <person name="Morin E."/>
            <person name="Murat C."/>
            <person name="Riley R."/>
            <person name="Ohm R."/>
            <person name="Sun H."/>
            <person name="Tunlid A."/>
            <person name="Henrissat B."/>
            <person name="Grigoriev I.V."/>
            <person name="Hibbett D.S."/>
            <person name="Martin F."/>
        </authorList>
    </citation>
    <scope>NUCLEOTIDE SEQUENCE [LARGE SCALE GENOMIC DNA]</scope>
    <source>
        <strain evidence="2">UH-Slu-Lm8-n1</strain>
    </source>
</reference>
<evidence type="ECO:0000313" key="2">
    <source>
        <dbReference type="Proteomes" id="UP000054485"/>
    </source>
</evidence>
<reference evidence="1 2" key="1">
    <citation type="submission" date="2014-04" db="EMBL/GenBank/DDBJ databases">
        <authorList>
            <consortium name="DOE Joint Genome Institute"/>
            <person name="Kuo A."/>
            <person name="Ruytinx J."/>
            <person name="Rineau F."/>
            <person name="Colpaert J."/>
            <person name="Kohler A."/>
            <person name="Nagy L.G."/>
            <person name="Floudas D."/>
            <person name="Copeland A."/>
            <person name="Barry K.W."/>
            <person name="Cichocki N."/>
            <person name="Veneault-Fourrey C."/>
            <person name="LaButti K."/>
            <person name="Lindquist E.A."/>
            <person name="Lipzen A."/>
            <person name="Lundell T."/>
            <person name="Morin E."/>
            <person name="Murat C."/>
            <person name="Sun H."/>
            <person name="Tunlid A."/>
            <person name="Henrissat B."/>
            <person name="Grigoriev I.V."/>
            <person name="Hibbett D.S."/>
            <person name="Martin F."/>
            <person name="Nordberg H.P."/>
            <person name="Cantor M.N."/>
            <person name="Hua S.X."/>
        </authorList>
    </citation>
    <scope>NUCLEOTIDE SEQUENCE [LARGE SCALE GENOMIC DNA]</scope>
    <source>
        <strain evidence="1 2">UH-Slu-Lm8-n1</strain>
    </source>
</reference>
<gene>
    <name evidence="1" type="ORF">CY34DRAFT_19437</name>
</gene>